<evidence type="ECO:0000256" key="26">
    <source>
        <dbReference type="ARBA" id="ARBA00069549"/>
    </source>
</evidence>
<evidence type="ECO:0000256" key="2">
    <source>
        <dbReference type="ARBA" id="ARBA00004239"/>
    </source>
</evidence>
<keyword evidence="17" id="KW-0458">Lysosome</keyword>
<dbReference type="GO" id="GO:0016798">
    <property type="term" value="F:hydrolase activity, acting on glycosyl bonds"/>
    <property type="evidence" value="ECO:0007669"/>
    <property type="project" value="UniProtKB-KW"/>
</dbReference>
<evidence type="ECO:0000256" key="18">
    <source>
        <dbReference type="ARBA" id="ARBA00023295"/>
    </source>
</evidence>
<dbReference type="GO" id="GO:0005811">
    <property type="term" value="C:lipid droplet"/>
    <property type="evidence" value="ECO:0007669"/>
    <property type="project" value="UniProtKB-SubCell"/>
</dbReference>
<dbReference type="EC" id="3.1.4.3" evidence="6"/>
<dbReference type="AlphaFoldDB" id="A7SYL6"/>
<dbReference type="GO" id="GO:0008610">
    <property type="term" value="P:lipid biosynthetic process"/>
    <property type="evidence" value="ECO:0007669"/>
    <property type="project" value="UniProtKB-ARBA"/>
</dbReference>
<evidence type="ECO:0000256" key="12">
    <source>
        <dbReference type="ARBA" id="ARBA00022801"/>
    </source>
</evidence>
<dbReference type="GO" id="GO:0046872">
    <property type="term" value="F:metal ion binding"/>
    <property type="evidence" value="ECO:0007669"/>
    <property type="project" value="UniProtKB-KW"/>
</dbReference>
<dbReference type="EMBL" id="DS469926">
    <property type="protein sequence ID" value="EDO31208.1"/>
    <property type="molecule type" value="Genomic_DNA"/>
</dbReference>
<keyword evidence="31" id="KW-1185">Reference proteome</keyword>
<evidence type="ECO:0000256" key="22">
    <source>
        <dbReference type="ARBA" id="ARBA00053461"/>
    </source>
</evidence>
<dbReference type="Pfam" id="PF00149">
    <property type="entry name" value="Metallophos"/>
    <property type="match status" value="1"/>
</dbReference>
<comment type="subcellular location">
    <subcellularLocation>
        <location evidence="4">Lipid droplet</location>
    </subcellularLocation>
    <subcellularLocation>
        <location evidence="3">Lysosome</location>
    </subcellularLocation>
    <subcellularLocation>
        <location evidence="2">Secreted</location>
        <location evidence="2">Extracellular space</location>
    </subcellularLocation>
</comment>
<dbReference type="GO" id="GO:0008081">
    <property type="term" value="F:phosphoric diester hydrolase activity"/>
    <property type="evidence" value="ECO:0000318"/>
    <property type="project" value="GO_Central"/>
</dbReference>
<dbReference type="GO" id="GO:0005764">
    <property type="term" value="C:lysosome"/>
    <property type="evidence" value="ECO:0007669"/>
    <property type="project" value="UniProtKB-SubCell"/>
</dbReference>
<feature type="non-terminal residue" evidence="30">
    <location>
        <position position="1"/>
    </location>
</feature>
<dbReference type="InterPro" id="IPR041805">
    <property type="entry name" value="ASMase/PPN1_MPP"/>
</dbReference>
<dbReference type="STRING" id="45351.A7SYL6"/>
<evidence type="ECO:0000256" key="27">
    <source>
        <dbReference type="ARBA" id="ARBA00076660"/>
    </source>
</evidence>
<keyword evidence="13" id="KW-0862">Zinc</keyword>
<dbReference type="FunFam" id="3.60.21.10:FF:000045">
    <property type="entry name" value="Sphingomyelin phosphodiesterase"/>
    <property type="match status" value="1"/>
</dbReference>
<comment type="function">
    <text evidence="22">Converts sphingomyelin to ceramide. Exists as two enzymatic forms that arise from alternative trafficking of a single protein precursor, one that is targeted to the endolysosomal compartment, whereas the other is released extracellularly. However, in response to various forms of stress, lysosomal exocytosis may represent a major source of the secretory form.</text>
</comment>
<feature type="non-terminal residue" evidence="30">
    <location>
        <position position="341"/>
    </location>
</feature>
<feature type="domain" description="Calcineurin-like phosphoesterase" evidence="28">
    <location>
        <begin position="3"/>
        <end position="196"/>
    </location>
</feature>
<comment type="function">
    <text evidence="24">In the lysosomes, converts sphingomyelin to ceramide. Plays an important role in the export of cholesterol from the intraendolysosomal membranes. Also has phospholipase C activities toward 1,2-diacylglycerolphosphocholine and 1,2-diacylglycerolphosphoglycerol. Modulates stress-induced apoptosis through the production of ceramide.</text>
</comment>
<keyword evidence="10" id="KW-0479">Metal-binding</keyword>
<keyword evidence="7" id="KW-0964">Secreted</keyword>
<keyword evidence="16" id="KW-0325">Glycoprotein</keyword>
<evidence type="ECO:0000256" key="21">
    <source>
        <dbReference type="ARBA" id="ARBA00052601"/>
    </source>
</evidence>
<dbReference type="KEGG" id="nve:5502086"/>
<comment type="cofactor">
    <cofactor evidence="1">
        <name>Zn(2+)</name>
        <dbReference type="ChEBI" id="CHEBI:29105"/>
    </cofactor>
</comment>
<comment type="subunit">
    <text evidence="25">Monomer. Interacts with SORT1; the interaction is required for SMPD1 targeting to lysosomes.</text>
</comment>
<evidence type="ECO:0000259" key="29">
    <source>
        <dbReference type="Pfam" id="PF19272"/>
    </source>
</evidence>
<dbReference type="InParanoid" id="A7SYL6"/>
<dbReference type="GO" id="GO:0006643">
    <property type="term" value="P:membrane lipid metabolic process"/>
    <property type="evidence" value="ECO:0007669"/>
    <property type="project" value="UniProtKB-ARBA"/>
</dbReference>
<comment type="catalytic activity">
    <reaction evidence="20">
        <text>N-(octadecanoyl)-sphing-4-enine-1-phosphocholine + H2O = N-octadecanoylsphing-4-enine + phosphocholine + H(+)</text>
        <dbReference type="Rhea" id="RHEA:54284"/>
        <dbReference type="ChEBI" id="CHEBI:15377"/>
        <dbReference type="ChEBI" id="CHEBI:15378"/>
        <dbReference type="ChEBI" id="CHEBI:72961"/>
        <dbReference type="ChEBI" id="CHEBI:83358"/>
        <dbReference type="ChEBI" id="CHEBI:295975"/>
    </reaction>
    <physiologicalReaction direction="left-to-right" evidence="20">
        <dbReference type="Rhea" id="RHEA:54285"/>
    </physiologicalReaction>
</comment>
<evidence type="ECO:0000256" key="13">
    <source>
        <dbReference type="ARBA" id="ARBA00022833"/>
    </source>
</evidence>
<evidence type="ECO:0000313" key="31">
    <source>
        <dbReference type="Proteomes" id="UP000001593"/>
    </source>
</evidence>
<keyword evidence="9" id="KW-0551">Lipid droplet</keyword>
<dbReference type="PANTHER" id="PTHR10340:SF34">
    <property type="entry name" value="SPHINGOMYELIN PHOSPHODIESTERASE"/>
    <property type="match status" value="1"/>
</dbReference>
<evidence type="ECO:0000256" key="6">
    <source>
        <dbReference type="ARBA" id="ARBA00012018"/>
    </source>
</evidence>
<evidence type="ECO:0000256" key="3">
    <source>
        <dbReference type="ARBA" id="ARBA00004371"/>
    </source>
</evidence>
<evidence type="ECO:0000256" key="15">
    <source>
        <dbReference type="ARBA" id="ARBA00023157"/>
    </source>
</evidence>
<comment type="similarity">
    <text evidence="5">Belongs to the acid sphingomyelinase family.</text>
</comment>
<dbReference type="GO" id="GO:0005615">
    <property type="term" value="C:extracellular space"/>
    <property type="evidence" value="ECO:0000318"/>
    <property type="project" value="GO_Central"/>
</dbReference>
<evidence type="ECO:0000256" key="17">
    <source>
        <dbReference type="ARBA" id="ARBA00023228"/>
    </source>
</evidence>
<accession>A7SYL6</accession>
<evidence type="ECO:0000256" key="4">
    <source>
        <dbReference type="ARBA" id="ARBA00004502"/>
    </source>
</evidence>
<dbReference type="Pfam" id="PF19272">
    <property type="entry name" value="ASMase_C"/>
    <property type="match status" value="1"/>
</dbReference>
<dbReference type="InterPro" id="IPR029052">
    <property type="entry name" value="Metallo-depent_PP-like"/>
</dbReference>
<comment type="catalytic activity">
    <reaction evidence="19">
        <text>a 1,2-diacyl-sn-glycero-3-phosphocholine + H2O = phosphocholine + a 1,2-diacyl-sn-glycerol + H(+)</text>
        <dbReference type="Rhea" id="RHEA:10604"/>
        <dbReference type="ChEBI" id="CHEBI:15377"/>
        <dbReference type="ChEBI" id="CHEBI:15378"/>
        <dbReference type="ChEBI" id="CHEBI:17815"/>
        <dbReference type="ChEBI" id="CHEBI:57643"/>
        <dbReference type="ChEBI" id="CHEBI:295975"/>
        <dbReference type="EC" id="3.1.4.3"/>
    </reaction>
    <physiologicalReaction direction="left-to-right" evidence="19">
        <dbReference type="Rhea" id="RHEA:10605"/>
    </physiologicalReaction>
</comment>
<keyword evidence="15" id="KW-1015">Disulfide bond</keyword>
<dbReference type="eggNOG" id="KOG3770">
    <property type="taxonomic scope" value="Eukaryota"/>
</dbReference>
<gene>
    <name evidence="30" type="ORF">NEMVEDRAFT_v1g40552</name>
</gene>
<evidence type="ECO:0000256" key="14">
    <source>
        <dbReference type="ARBA" id="ARBA00023098"/>
    </source>
</evidence>
<evidence type="ECO:0000256" key="5">
    <source>
        <dbReference type="ARBA" id="ARBA00008234"/>
    </source>
</evidence>
<name>A7SYL6_NEMVE</name>
<evidence type="ECO:0000313" key="30">
    <source>
        <dbReference type="EMBL" id="EDO31208.1"/>
    </source>
</evidence>
<dbReference type="SUPFAM" id="SSF56300">
    <property type="entry name" value="Metallo-dependent phosphatases"/>
    <property type="match status" value="1"/>
</dbReference>
<evidence type="ECO:0000256" key="23">
    <source>
        <dbReference type="ARBA" id="ARBA00057858"/>
    </source>
</evidence>
<keyword evidence="18" id="KW-0326">Glycosidase</keyword>
<keyword evidence="12" id="KW-0378">Hydrolase</keyword>
<dbReference type="GO" id="GO:0016020">
    <property type="term" value="C:membrane"/>
    <property type="evidence" value="ECO:0007669"/>
    <property type="project" value="GOC"/>
</dbReference>
<evidence type="ECO:0000256" key="7">
    <source>
        <dbReference type="ARBA" id="ARBA00022525"/>
    </source>
</evidence>
<evidence type="ECO:0000256" key="20">
    <source>
        <dbReference type="ARBA" id="ARBA00051187"/>
    </source>
</evidence>
<evidence type="ECO:0000256" key="25">
    <source>
        <dbReference type="ARBA" id="ARBA00062722"/>
    </source>
</evidence>
<keyword evidence="8" id="KW-0597">Phosphoprotein</keyword>
<keyword evidence="11" id="KW-0732">Signal</keyword>
<evidence type="ECO:0000256" key="24">
    <source>
        <dbReference type="ARBA" id="ARBA00058748"/>
    </source>
</evidence>
<evidence type="ECO:0000256" key="9">
    <source>
        <dbReference type="ARBA" id="ARBA00022677"/>
    </source>
</evidence>
<dbReference type="OMA" id="HIADTHN"/>
<evidence type="ECO:0000256" key="10">
    <source>
        <dbReference type="ARBA" id="ARBA00022723"/>
    </source>
</evidence>
<organism evidence="30 31">
    <name type="scientific">Nematostella vectensis</name>
    <name type="common">Starlet sea anemone</name>
    <dbReference type="NCBI Taxonomy" id="45351"/>
    <lineage>
        <taxon>Eukaryota</taxon>
        <taxon>Metazoa</taxon>
        <taxon>Cnidaria</taxon>
        <taxon>Anthozoa</taxon>
        <taxon>Hexacorallia</taxon>
        <taxon>Actiniaria</taxon>
        <taxon>Edwardsiidae</taxon>
        <taxon>Nematostella</taxon>
    </lineage>
</organism>
<dbReference type="Proteomes" id="UP000001593">
    <property type="component" value="Unassembled WGS sequence"/>
</dbReference>
<dbReference type="PANTHER" id="PTHR10340">
    <property type="entry name" value="SPHINGOMYELIN PHOSPHODIESTERASE"/>
    <property type="match status" value="1"/>
</dbReference>
<dbReference type="GO" id="GO:0034480">
    <property type="term" value="F:phosphatidylcholine phospholipase C activity"/>
    <property type="evidence" value="ECO:0007669"/>
    <property type="project" value="UniProtKB-EC"/>
</dbReference>
<evidence type="ECO:0000256" key="11">
    <source>
        <dbReference type="ARBA" id="ARBA00022729"/>
    </source>
</evidence>
<reference evidence="30 31" key="1">
    <citation type="journal article" date="2007" name="Science">
        <title>Sea anemone genome reveals ancestral eumetazoan gene repertoire and genomic organization.</title>
        <authorList>
            <person name="Putnam N.H."/>
            <person name="Srivastava M."/>
            <person name="Hellsten U."/>
            <person name="Dirks B."/>
            <person name="Chapman J."/>
            <person name="Salamov A."/>
            <person name="Terry A."/>
            <person name="Shapiro H."/>
            <person name="Lindquist E."/>
            <person name="Kapitonov V.V."/>
            <person name="Jurka J."/>
            <person name="Genikhovich G."/>
            <person name="Grigoriev I.V."/>
            <person name="Lucas S.M."/>
            <person name="Steele R.E."/>
            <person name="Finnerty J.R."/>
            <person name="Technau U."/>
            <person name="Martindale M.Q."/>
            <person name="Rokhsar D.S."/>
        </authorList>
    </citation>
    <scope>NUCLEOTIDE SEQUENCE [LARGE SCALE GENOMIC DNA]</scope>
    <source>
        <strain evidence="31">CH2 X CH6</strain>
    </source>
</reference>
<comment type="function">
    <text evidence="23">This form is generated following cleavage by CASP7 in the extracellular milieu in response to bacterial infection. It shows increased ability to convert sphingomyelin to ceramide and promotes plasma membrane repair. Plasma membrane repair by ceramide counteracts the action of gasdermin-D (GSDMD) perforin (PRF1) pores that are formed in response to bacterial infection.</text>
</comment>
<dbReference type="Gene3D" id="3.60.21.10">
    <property type="match status" value="1"/>
</dbReference>
<dbReference type="InterPro" id="IPR004843">
    <property type="entry name" value="Calcineurin-like_PHP"/>
</dbReference>
<feature type="domain" description="Sphingomyelin phosphodiesterase C-terminal" evidence="29">
    <location>
        <begin position="212"/>
        <end position="335"/>
    </location>
</feature>
<evidence type="ECO:0000256" key="19">
    <source>
        <dbReference type="ARBA" id="ARBA00048421"/>
    </source>
</evidence>
<evidence type="ECO:0000256" key="16">
    <source>
        <dbReference type="ARBA" id="ARBA00023180"/>
    </source>
</evidence>
<keyword evidence="14" id="KW-0443">Lipid metabolism</keyword>
<evidence type="ECO:0000256" key="8">
    <source>
        <dbReference type="ARBA" id="ARBA00022553"/>
    </source>
</evidence>
<evidence type="ECO:0000256" key="1">
    <source>
        <dbReference type="ARBA" id="ARBA00001947"/>
    </source>
</evidence>
<dbReference type="HOGENOM" id="CLU_014743_3_1_1"/>
<dbReference type="InterPro" id="IPR045473">
    <property type="entry name" value="ASM_C"/>
</dbReference>
<sequence>YSQVDYVLWTGDIPPHNIWNQSRNAQLKSLDNAVDLILHYLPGVKVFPAIGNHEGSPVNSFPPPSITDENSNSWLRNELAKDWGNWLPEYTMSTIKKGAFYSVLVSKGLRIVSINMNYCNNMNWWLLLDSIDPAGQLQWLVDTLQESEDNGEKVHIIGHIPPGSSDCLKAFSWNYYSIINRYQSTVTAQFFGHTHSDEFEVFYDEKTRRIPISFAFLGPSVTPYQFHNPGYRIYDIDGDYDNSSRVVLNHETYILDLIEANKGEVQWTLEYNAKDAYKMPSLLPSAWHDLLIRMTKDPSLVELAYKYFYKSSPESIHGGKCDSPSCQKSFICRMMEGRSND</sequence>
<dbReference type="CDD" id="cd00842">
    <property type="entry name" value="MPP_ASMase"/>
    <property type="match status" value="1"/>
</dbReference>
<proteinExistence type="inferred from homology"/>
<evidence type="ECO:0000259" key="28">
    <source>
        <dbReference type="Pfam" id="PF00149"/>
    </source>
</evidence>
<comment type="catalytic activity">
    <reaction evidence="21">
        <text>1,2-dihexadecanoyl-sn-glycero-3-phosphocholine + H2O = 1,2-dihexadecanoyl-sn-glycerol + phosphocholine + H(+)</text>
        <dbReference type="Rhea" id="RHEA:45304"/>
        <dbReference type="ChEBI" id="CHEBI:15377"/>
        <dbReference type="ChEBI" id="CHEBI:15378"/>
        <dbReference type="ChEBI" id="CHEBI:72999"/>
        <dbReference type="ChEBI" id="CHEBI:82929"/>
        <dbReference type="ChEBI" id="CHEBI:295975"/>
    </reaction>
    <physiologicalReaction direction="left-to-right" evidence="21">
        <dbReference type="Rhea" id="RHEA:45305"/>
    </physiologicalReaction>
</comment>
<protein>
    <recommendedName>
        <fullName evidence="26">Sphingomyelin phosphodiesterase</fullName>
        <ecNumber evidence="6">3.1.4.3</ecNumber>
    </recommendedName>
    <alternativeName>
        <fullName evidence="27">Acid sphingomyelinase</fullName>
    </alternativeName>
</protein>
<dbReference type="PhylomeDB" id="A7SYL6"/>